<dbReference type="SUPFAM" id="SSF89550">
    <property type="entry name" value="PHP domain-like"/>
    <property type="match status" value="1"/>
</dbReference>
<organism evidence="2">
    <name type="scientific">hydrothermal vent metagenome</name>
    <dbReference type="NCBI Taxonomy" id="652676"/>
    <lineage>
        <taxon>unclassified sequences</taxon>
        <taxon>metagenomes</taxon>
        <taxon>ecological metagenomes</taxon>
    </lineage>
</organism>
<dbReference type="SMART" id="SM00481">
    <property type="entry name" value="POLIIIAc"/>
    <property type="match status" value="1"/>
</dbReference>
<dbReference type="PANTHER" id="PTHR42924">
    <property type="entry name" value="EXONUCLEASE"/>
    <property type="match status" value="1"/>
</dbReference>
<dbReference type="CDD" id="cd07438">
    <property type="entry name" value="PHP_HisPPase_AMP"/>
    <property type="match status" value="1"/>
</dbReference>
<dbReference type="InterPro" id="IPR052018">
    <property type="entry name" value="PHP_domain"/>
</dbReference>
<dbReference type="InterPro" id="IPR004013">
    <property type="entry name" value="PHP_dom"/>
</dbReference>
<reference evidence="2" key="1">
    <citation type="submission" date="2018-06" db="EMBL/GenBank/DDBJ databases">
        <authorList>
            <person name="Zhirakovskaya E."/>
        </authorList>
    </citation>
    <scope>NUCLEOTIDE SEQUENCE</scope>
</reference>
<dbReference type="GO" id="GO:0004534">
    <property type="term" value="F:5'-3' RNA exonuclease activity"/>
    <property type="evidence" value="ECO:0007669"/>
    <property type="project" value="TreeGrafter"/>
</dbReference>
<dbReference type="GO" id="GO:0035312">
    <property type="term" value="F:5'-3' DNA exonuclease activity"/>
    <property type="evidence" value="ECO:0007669"/>
    <property type="project" value="TreeGrafter"/>
</dbReference>
<name>A0A3B0ZUD6_9ZZZZ</name>
<proteinExistence type="predicted"/>
<dbReference type="InterPro" id="IPR016195">
    <property type="entry name" value="Pol/histidinol_Pase-like"/>
</dbReference>
<dbReference type="Gene3D" id="1.10.150.650">
    <property type="match status" value="1"/>
</dbReference>
<sequence>MSLSYDLHSHSSASDGCFSPTELVQYAQQHGVDVLALTDHDITSGISEAKHAAENLGLKVIAGVEISVIWRKQTLHILGLNIDSGNVALLVGLEKIRQARLWRAQEMGRRLDKAGLPNMYEAAKAIANGENVTRTHFARILIAQGHAKDMKQVFKRFIVPGKPGYVAGDWAEMAQALEWIKNAGGTSVIAHPARYKLSATKMRMMIDEFMQAGGEGIEVISGSHSKDESQRIAALARQYNLLASRGSDFHDPAIPYINMQTLPPLPSDLTPVWDAWQ</sequence>
<dbReference type="Pfam" id="PF02811">
    <property type="entry name" value="PHP"/>
    <property type="match status" value="1"/>
</dbReference>
<dbReference type="EMBL" id="UOFT01000045">
    <property type="protein sequence ID" value="VAW95341.1"/>
    <property type="molecule type" value="Genomic_DNA"/>
</dbReference>
<accession>A0A3B0ZUD6</accession>
<evidence type="ECO:0000259" key="1">
    <source>
        <dbReference type="SMART" id="SM00481"/>
    </source>
</evidence>
<dbReference type="AlphaFoldDB" id="A0A3B0ZUD6"/>
<gene>
    <name evidence="2" type="ORF">MNBD_GAMMA23-972</name>
</gene>
<dbReference type="Gene3D" id="3.20.20.140">
    <property type="entry name" value="Metal-dependent hydrolases"/>
    <property type="match status" value="1"/>
</dbReference>
<evidence type="ECO:0000313" key="2">
    <source>
        <dbReference type="EMBL" id="VAW95341.1"/>
    </source>
</evidence>
<feature type="domain" description="Polymerase/histidinol phosphatase N-terminal" evidence="1">
    <location>
        <begin position="5"/>
        <end position="70"/>
    </location>
</feature>
<dbReference type="InterPro" id="IPR003141">
    <property type="entry name" value="Pol/His_phosphatase_N"/>
</dbReference>
<protein>
    <submittedName>
        <fullName evidence="2">FIG00031715: Predicted metal-dependent phosphoesterases (PHP family)</fullName>
    </submittedName>
</protein>
<dbReference type="PANTHER" id="PTHR42924:SF3">
    <property type="entry name" value="POLYMERASE_HISTIDINOL PHOSPHATASE N-TERMINAL DOMAIN-CONTAINING PROTEIN"/>
    <property type="match status" value="1"/>
</dbReference>